<feature type="domain" description="NADAR" evidence="1">
    <location>
        <begin position="6"/>
        <end position="156"/>
    </location>
</feature>
<dbReference type="CDD" id="cd15457">
    <property type="entry name" value="NADAR"/>
    <property type="match status" value="1"/>
</dbReference>
<gene>
    <name evidence="2" type="ORF">TPC1_14931</name>
</gene>
<dbReference type="SUPFAM" id="SSF143990">
    <property type="entry name" value="YbiA-like"/>
    <property type="match status" value="1"/>
</dbReference>
<sequence>DIKYFYFYDDEDVFSNFYPCKFQDKDGFEYSSSEKYFMMAKAKFFKDDKIFQQIKSENDPEKIKDLGSQVANFNLEEWKKVSKIIMTEGILLKFQQNQELKQFLLNTKDQVIAEAAPSDLVWGIGMDKETAIKNNHQWKGQNLLGQCLMDVRKQLQQ</sequence>
<protein>
    <recommendedName>
        <fullName evidence="1">NADAR domain-containing protein</fullName>
    </recommendedName>
</protein>
<dbReference type="InterPro" id="IPR037238">
    <property type="entry name" value="YbiA-like_sf"/>
</dbReference>
<accession>A0A146KB65</accession>
<dbReference type="InterPro" id="IPR012816">
    <property type="entry name" value="NADAR"/>
</dbReference>
<dbReference type="Gene3D" id="1.10.357.40">
    <property type="entry name" value="YbiA-like"/>
    <property type="match status" value="1"/>
</dbReference>
<dbReference type="EMBL" id="GDID01003651">
    <property type="protein sequence ID" value="JAP92955.1"/>
    <property type="molecule type" value="Transcribed_RNA"/>
</dbReference>
<name>A0A146KB65_9EUKA</name>
<proteinExistence type="predicted"/>
<feature type="non-terminal residue" evidence="2">
    <location>
        <position position="1"/>
    </location>
</feature>
<dbReference type="Pfam" id="PF08719">
    <property type="entry name" value="NADAR"/>
    <property type="match status" value="1"/>
</dbReference>
<reference evidence="2" key="1">
    <citation type="submission" date="2015-07" db="EMBL/GenBank/DDBJ databases">
        <title>Adaptation to a free-living lifestyle via gene acquisitions in the diplomonad Trepomonas sp. PC1.</title>
        <authorList>
            <person name="Xu F."/>
            <person name="Jerlstrom-Hultqvist J."/>
            <person name="Kolisko M."/>
            <person name="Simpson A.G.B."/>
            <person name="Roger A.J."/>
            <person name="Svard S.G."/>
            <person name="Andersson J.O."/>
        </authorList>
    </citation>
    <scope>NUCLEOTIDE SEQUENCE</scope>
    <source>
        <strain evidence="2">PC1</strain>
    </source>
</reference>
<dbReference type="NCBIfam" id="TIGR02464">
    <property type="entry name" value="ribofla_fusion"/>
    <property type="match status" value="1"/>
</dbReference>
<evidence type="ECO:0000313" key="2">
    <source>
        <dbReference type="EMBL" id="JAP92955.1"/>
    </source>
</evidence>
<dbReference type="AlphaFoldDB" id="A0A146KB65"/>
<organism evidence="2">
    <name type="scientific">Trepomonas sp. PC1</name>
    <dbReference type="NCBI Taxonomy" id="1076344"/>
    <lineage>
        <taxon>Eukaryota</taxon>
        <taxon>Metamonada</taxon>
        <taxon>Diplomonadida</taxon>
        <taxon>Hexamitidae</taxon>
        <taxon>Hexamitinae</taxon>
        <taxon>Trepomonas</taxon>
    </lineage>
</organism>
<evidence type="ECO:0000259" key="1">
    <source>
        <dbReference type="Pfam" id="PF08719"/>
    </source>
</evidence>